<dbReference type="InterPro" id="IPR051450">
    <property type="entry name" value="Gfo/Idh/MocA_Oxidoreductases"/>
</dbReference>
<reference evidence="3 4" key="1">
    <citation type="journal article" date="2016" name="Nat. Commun.">
        <title>Thousands of microbial genomes shed light on interconnected biogeochemical processes in an aquifer system.</title>
        <authorList>
            <person name="Anantharaman K."/>
            <person name="Brown C.T."/>
            <person name="Hug L.A."/>
            <person name="Sharon I."/>
            <person name="Castelle C.J."/>
            <person name="Probst A.J."/>
            <person name="Thomas B.C."/>
            <person name="Singh A."/>
            <person name="Wilkins M.J."/>
            <person name="Karaoz U."/>
            <person name="Brodie E.L."/>
            <person name="Williams K.H."/>
            <person name="Hubbard S.S."/>
            <person name="Banfield J.F."/>
        </authorList>
    </citation>
    <scope>NUCLEOTIDE SEQUENCE [LARGE SCALE GENOMIC DNA]</scope>
</reference>
<gene>
    <name evidence="3" type="ORF">A3A44_00735</name>
</gene>
<dbReference type="PANTHER" id="PTHR43377:SF1">
    <property type="entry name" value="BILIVERDIN REDUCTASE A"/>
    <property type="match status" value="1"/>
</dbReference>
<dbReference type="Proteomes" id="UP000178977">
    <property type="component" value="Unassembled WGS sequence"/>
</dbReference>
<evidence type="ECO:0000259" key="1">
    <source>
        <dbReference type="Pfam" id="PF01408"/>
    </source>
</evidence>
<dbReference type="AlphaFoldDB" id="A0A1G2LAP5"/>
<dbReference type="PANTHER" id="PTHR43377">
    <property type="entry name" value="BILIVERDIN REDUCTASE A"/>
    <property type="match status" value="1"/>
</dbReference>
<evidence type="ECO:0000313" key="4">
    <source>
        <dbReference type="Proteomes" id="UP000178977"/>
    </source>
</evidence>
<accession>A0A1G2LAP5</accession>
<evidence type="ECO:0000259" key="2">
    <source>
        <dbReference type="Pfam" id="PF22725"/>
    </source>
</evidence>
<dbReference type="Pfam" id="PF22725">
    <property type="entry name" value="GFO_IDH_MocA_C3"/>
    <property type="match status" value="1"/>
</dbReference>
<dbReference type="EMBL" id="MHQT01000036">
    <property type="protein sequence ID" value="OHA08697.1"/>
    <property type="molecule type" value="Genomic_DNA"/>
</dbReference>
<evidence type="ECO:0000313" key="3">
    <source>
        <dbReference type="EMBL" id="OHA08697.1"/>
    </source>
</evidence>
<name>A0A1G2LAP5_9BACT</name>
<organism evidence="3 4">
    <name type="scientific">Candidatus Sungbacteria bacterium RIFCSPLOWO2_01_FULL_60_25</name>
    <dbReference type="NCBI Taxonomy" id="1802281"/>
    <lineage>
        <taxon>Bacteria</taxon>
        <taxon>Candidatus Sungiibacteriota</taxon>
    </lineage>
</organism>
<dbReference type="Gene3D" id="3.30.360.10">
    <property type="entry name" value="Dihydrodipicolinate Reductase, domain 2"/>
    <property type="match status" value="1"/>
</dbReference>
<dbReference type="InterPro" id="IPR055170">
    <property type="entry name" value="GFO_IDH_MocA-like_dom"/>
</dbReference>
<feature type="domain" description="GFO/IDH/MocA-like oxidoreductase" evidence="2">
    <location>
        <begin position="130"/>
        <end position="253"/>
    </location>
</feature>
<sequence>MRILIVGTGSIGRRHFRNLHELGVRELAVVRSRRRMDEPRREFFATYRPRVFYDLASALAEKPDAVFICNPTSLHAPTALAAIRGGAHVFIEKPISHSLLGVRTLIREAEKRERILFVGYHFRYHPHLIAIKRLLEKKSLGTVYAARFTTGEYLPNWHPWENYRKSYAARRDLGGGVTLTQSHDFDIALWLFGKPRSVMARVGASGLLDLDVDDTADMVFSLEQCPAVSIHLDYLARPPEKRLEIFGSQGRIEWDYHAGTLCIVSGNGKVRSVPLPQGFERNQMYLAEARDFIRCVRRTEEPESNGISGRAVLEMCLRAKEASRRKRIVAF</sequence>
<dbReference type="Pfam" id="PF01408">
    <property type="entry name" value="GFO_IDH_MocA"/>
    <property type="match status" value="1"/>
</dbReference>
<feature type="domain" description="Gfo/Idh/MocA-like oxidoreductase N-terminal" evidence="1">
    <location>
        <begin position="1"/>
        <end position="120"/>
    </location>
</feature>
<dbReference type="Gene3D" id="3.40.50.720">
    <property type="entry name" value="NAD(P)-binding Rossmann-like Domain"/>
    <property type="match status" value="1"/>
</dbReference>
<proteinExistence type="predicted"/>
<dbReference type="InterPro" id="IPR000683">
    <property type="entry name" value="Gfo/Idh/MocA-like_OxRdtase_N"/>
</dbReference>
<dbReference type="GO" id="GO:0000166">
    <property type="term" value="F:nucleotide binding"/>
    <property type="evidence" value="ECO:0007669"/>
    <property type="project" value="InterPro"/>
</dbReference>
<comment type="caution">
    <text evidence="3">The sequence shown here is derived from an EMBL/GenBank/DDBJ whole genome shotgun (WGS) entry which is preliminary data.</text>
</comment>
<dbReference type="SUPFAM" id="SSF55347">
    <property type="entry name" value="Glyceraldehyde-3-phosphate dehydrogenase-like, C-terminal domain"/>
    <property type="match status" value="1"/>
</dbReference>
<evidence type="ECO:0008006" key="5">
    <source>
        <dbReference type="Google" id="ProtNLM"/>
    </source>
</evidence>
<protein>
    <recommendedName>
        <fullName evidence="5">Gfo/Idh/MocA-like oxidoreductase N-terminal domain-containing protein</fullName>
    </recommendedName>
</protein>
<dbReference type="STRING" id="1802281.A3A44_00735"/>
<dbReference type="SUPFAM" id="SSF51735">
    <property type="entry name" value="NAD(P)-binding Rossmann-fold domains"/>
    <property type="match status" value="1"/>
</dbReference>
<dbReference type="InterPro" id="IPR036291">
    <property type="entry name" value="NAD(P)-bd_dom_sf"/>
</dbReference>